<evidence type="ECO:0000256" key="4">
    <source>
        <dbReference type="ARBA" id="ARBA00022454"/>
    </source>
</evidence>
<dbReference type="GO" id="GO:0003697">
    <property type="term" value="F:single-stranded DNA binding"/>
    <property type="evidence" value="ECO:0007669"/>
    <property type="project" value="TreeGrafter"/>
</dbReference>
<gene>
    <name evidence="13" type="ORF">LARSCL_LOCUS13258</name>
</gene>
<keyword evidence="4" id="KW-0158">Chromosome</keyword>
<evidence type="ECO:0000256" key="6">
    <source>
        <dbReference type="ARBA" id="ARBA00022763"/>
    </source>
</evidence>
<feature type="coiled-coil region" evidence="12">
    <location>
        <begin position="41"/>
        <end position="75"/>
    </location>
</feature>
<evidence type="ECO:0000256" key="8">
    <source>
        <dbReference type="ARBA" id="ARBA00023054"/>
    </source>
</evidence>
<organism evidence="13 14">
    <name type="scientific">Larinioides sclopetarius</name>
    <dbReference type="NCBI Taxonomy" id="280406"/>
    <lineage>
        <taxon>Eukaryota</taxon>
        <taxon>Metazoa</taxon>
        <taxon>Ecdysozoa</taxon>
        <taxon>Arthropoda</taxon>
        <taxon>Chelicerata</taxon>
        <taxon>Arachnida</taxon>
        <taxon>Araneae</taxon>
        <taxon>Araneomorphae</taxon>
        <taxon>Entelegynae</taxon>
        <taxon>Araneoidea</taxon>
        <taxon>Araneidae</taxon>
        <taxon>Larinioides</taxon>
    </lineage>
</organism>
<feature type="coiled-coil region" evidence="12">
    <location>
        <begin position="697"/>
        <end position="724"/>
    </location>
</feature>
<dbReference type="GO" id="GO:0005634">
    <property type="term" value="C:nucleus"/>
    <property type="evidence" value="ECO:0007669"/>
    <property type="project" value="UniProtKB-SubCell"/>
</dbReference>
<reference evidence="13 14" key="1">
    <citation type="submission" date="2024-04" db="EMBL/GenBank/DDBJ databases">
        <authorList>
            <person name="Rising A."/>
            <person name="Reimegard J."/>
            <person name="Sonavane S."/>
            <person name="Akerstrom W."/>
            <person name="Nylinder S."/>
            <person name="Hedman E."/>
            <person name="Kallberg Y."/>
        </authorList>
    </citation>
    <scope>NUCLEOTIDE SEQUENCE [LARGE SCALE GENOMIC DNA]</scope>
</reference>
<feature type="coiled-coil region" evidence="12">
    <location>
        <begin position="101"/>
        <end position="297"/>
    </location>
</feature>
<feature type="coiled-coil region" evidence="12">
    <location>
        <begin position="482"/>
        <end position="654"/>
    </location>
</feature>
<dbReference type="Gene3D" id="1.10.287.1490">
    <property type="match status" value="1"/>
</dbReference>
<dbReference type="EMBL" id="CAXIEN010000182">
    <property type="protein sequence ID" value="CAL1284618.1"/>
    <property type="molecule type" value="Genomic_DNA"/>
</dbReference>
<name>A0AAV2AKT7_9ARAC</name>
<sequence>MGIMVECPVCVLTQATSKRFLISKDAKAERLFEFFYKGTGLEMLEDKYKSMTISREEAEADLDKKKQSLPDLKKDLRKWKKFLDSSKRISDYKNELIWANVIEMEKKVQEREEAHREMEDEFNMHKSDLEGCKKSFAEKSSELDEYNKQKSELVSEMENNRKKLEELNSEHEVLISSQRKSRGTLQRLKNEKTKLEEDITGLEKCINEEMRRDQRNLEEENKKRQNTIQNLKNELTCLDEKYTTLNETINTTMSEQSNFGKVIENLRVEVNQHRYELQSIENNLNATKNAIKSKVNAFGEHTEKVLLEIRKMQQNFRKLPVGPIGMYLEVKDPKWATAVEFAISGGLLNSFCVDNHQDSQLLRNILRKYYQKPPAIIVSQYESQMFDVQHGRVQSDFPSVLDMLIIKNHLVANCLIDQALIEKKVLVEDEMAGASLMSNPPKNCHSAYFLNCDQICFNPSRLYSYGKRTSRSRLSAIRAEDVKNLEREREEKIAKIEEFRRQIQTMEKARESLPGKIEKLQREAVKIYTQKNANGMEIKELQRKEETKDVNCLQEDLQPLYHSYEQKKEEIEQQSHVLSELESKRLDFKRRIDTLSAQLKSLDQNFQKLLMQISLVSKLKENFASGKRKFELELKCKENRCKMDRKELDDLQSKLDMICARAESTCPRINTEKSPDDISRLIKETERVVEAQSNCDGEDLVKKYKEKLENLHRAERELKRIENFLIRIGEMLKVRNANFQKIRKNTELLIGLTFTTILSGNGYTGHLIFDQTKRSLTMDVSTRASDRTRKNHSSLSGGERSFVTIAFLLALWERTKMPFRVLDEYDVFMDSSNRQLSVDLLCKKAVEMSKTQFIFLSPLELTRMPELGCIHILKLAPPKRKGEDDENSPRKKRS</sequence>
<dbReference type="SUPFAM" id="SSF52540">
    <property type="entry name" value="P-loop containing nucleoside triphosphate hydrolases"/>
    <property type="match status" value="1"/>
</dbReference>
<evidence type="ECO:0000256" key="7">
    <source>
        <dbReference type="ARBA" id="ARBA00022840"/>
    </source>
</evidence>
<proteinExistence type="inferred from homology"/>
<keyword evidence="5" id="KW-0547">Nucleotide-binding</keyword>
<keyword evidence="9" id="KW-0233">DNA recombination</keyword>
<protein>
    <recommendedName>
        <fullName evidence="15">Structural maintenance of chromosomes protein 6</fullName>
    </recommendedName>
</protein>
<dbReference type="GO" id="GO:0005524">
    <property type="term" value="F:ATP binding"/>
    <property type="evidence" value="ECO:0007669"/>
    <property type="project" value="UniProtKB-KW"/>
</dbReference>
<dbReference type="GO" id="GO:0035861">
    <property type="term" value="C:site of double-strand break"/>
    <property type="evidence" value="ECO:0007669"/>
    <property type="project" value="TreeGrafter"/>
</dbReference>
<dbReference type="GO" id="GO:0030915">
    <property type="term" value="C:Smc5-Smc6 complex"/>
    <property type="evidence" value="ECO:0007669"/>
    <property type="project" value="TreeGrafter"/>
</dbReference>
<dbReference type="Gene3D" id="3.40.50.300">
    <property type="entry name" value="P-loop containing nucleotide triphosphate hydrolases"/>
    <property type="match status" value="1"/>
</dbReference>
<keyword evidence="11" id="KW-0539">Nucleus</keyword>
<dbReference type="GO" id="GO:0003684">
    <property type="term" value="F:damaged DNA binding"/>
    <property type="evidence" value="ECO:0007669"/>
    <property type="project" value="TreeGrafter"/>
</dbReference>
<keyword evidence="14" id="KW-1185">Reference proteome</keyword>
<dbReference type="GO" id="GO:0000724">
    <property type="term" value="P:double-strand break repair via homologous recombination"/>
    <property type="evidence" value="ECO:0007669"/>
    <property type="project" value="TreeGrafter"/>
</dbReference>
<dbReference type="Proteomes" id="UP001497382">
    <property type="component" value="Unassembled WGS sequence"/>
</dbReference>
<dbReference type="AlphaFoldDB" id="A0AAV2AKT7"/>
<comment type="caution">
    <text evidence="13">The sequence shown here is derived from an EMBL/GenBank/DDBJ whole genome shotgun (WGS) entry which is preliminary data.</text>
</comment>
<keyword evidence="6" id="KW-0227">DNA damage</keyword>
<keyword evidence="10" id="KW-0234">DNA repair</keyword>
<keyword evidence="8 12" id="KW-0175">Coiled coil</keyword>
<dbReference type="PANTHER" id="PTHR19306">
    <property type="entry name" value="STRUCTURAL MAINTENANCE OF CHROMOSOMES 5,6 SMC5, SMC6"/>
    <property type="match status" value="1"/>
</dbReference>
<dbReference type="InterPro" id="IPR027417">
    <property type="entry name" value="P-loop_NTPase"/>
</dbReference>
<dbReference type="PANTHER" id="PTHR19306:SF6">
    <property type="entry name" value="STRUCTURAL MAINTENANCE OF CHROMOSOMES PROTEIN 6"/>
    <property type="match status" value="1"/>
</dbReference>
<evidence type="ECO:0000256" key="12">
    <source>
        <dbReference type="SAM" id="Coils"/>
    </source>
</evidence>
<evidence type="ECO:0008006" key="15">
    <source>
        <dbReference type="Google" id="ProtNLM"/>
    </source>
</evidence>
<evidence type="ECO:0000256" key="5">
    <source>
        <dbReference type="ARBA" id="ARBA00022741"/>
    </source>
</evidence>
<evidence type="ECO:0000256" key="11">
    <source>
        <dbReference type="ARBA" id="ARBA00023242"/>
    </source>
</evidence>
<evidence type="ECO:0000256" key="9">
    <source>
        <dbReference type="ARBA" id="ARBA00023172"/>
    </source>
</evidence>
<evidence type="ECO:0000256" key="2">
    <source>
        <dbReference type="ARBA" id="ARBA00004286"/>
    </source>
</evidence>
<evidence type="ECO:0000313" key="14">
    <source>
        <dbReference type="Proteomes" id="UP001497382"/>
    </source>
</evidence>
<evidence type="ECO:0000313" key="13">
    <source>
        <dbReference type="EMBL" id="CAL1284618.1"/>
    </source>
</evidence>
<evidence type="ECO:0000256" key="10">
    <source>
        <dbReference type="ARBA" id="ARBA00023204"/>
    </source>
</evidence>
<evidence type="ECO:0000256" key="3">
    <source>
        <dbReference type="ARBA" id="ARBA00006793"/>
    </source>
</evidence>
<comment type="similarity">
    <text evidence="3">Belongs to the SMC family. SMC6 subfamily.</text>
</comment>
<keyword evidence="7" id="KW-0067">ATP-binding</keyword>
<evidence type="ECO:0000256" key="1">
    <source>
        <dbReference type="ARBA" id="ARBA00004123"/>
    </source>
</evidence>
<accession>A0AAV2AKT7</accession>
<comment type="subcellular location">
    <subcellularLocation>
        <location evidence="2">Chromosome</location>
    </subcellularLocation>
    <subcellularLocation>
        <location evidence="1">Nucleus</location>
    </subcellularLocation>
</comment>